<name>A0A9N9FKC1_9GLOM</name>
<keyword evidence="1" id="KW-0723">Serine/threonine-protein kinase</keyword>
<dbReference type="InterPro" id="IPR000719">
    <property type="entry name" value="Prot_kinase_dom"/>
</dbReference>
<dbReference type="AlphaFoldDB" id="A0A9N9FKC1"/>
<evidence type="ECO:0000256" key="3">
    <source>
        <dbReference type="ARBA" id="ARBA00022741"/>
    </source>
</evidence>
<dbReference type="PROSITE" id="PS50011">
    <property type="entry name" value="PROTEIN_KINASE_DOM"/>
    <property type="match status" value="1"/>
</dbReference>
<keyword evidence="8" id="KW-1185">Reference proteome</keyword>
<dbReference type="PANTHER" id="PTHR46716">
    <property type="entry name" value="MITOGEN-ACTIVATED PROTEIN KINASE KINASE KINASE 7"/>
    <property type="match status" value="1"/>
</dbReference>
<dbReference type="Gene3D" id="1.10.510.10">
    <property type="entry name" value="Transferase(Phosphotransferase) domain 1"/>
    <property type="match status" value="1"/>
</dbReference>
<evidence type="ECO:0000256" key="4">
    <source>
        <dbReference type="ARBA" id="ARBA00022777"/>
    </source>
</evidence>
<feature type="non-terminal residue" evidence="7">
    <location>
        <position position="167"/>
    </location>
</feature>
<dbReference type="SUPFAM" id="SSF56112">
    <property type="entry name" value="Protein kinase-like (PK-like)"/>
    <property type="match status" value="1"/>
</dbReference>
<dbReference type="GO" id="GO:0004709">
    <property type="term" value="F:MAP kinase kinase kinase activity"/>
    <property type="evidence" value="ECO:0007669"/>
    <property type="project" value="TreeGrafter"/>
</dbReference>
<dbReference type="InterPro" id="IPR011009">
    <property type="entry name" value="Kinase-like_dom_sf"/>
</dbReference>
<dbReference type="GO" id="GO:0007254">
    <property type="term" value="P:JNK cascade"/>
    <property type="evidence" value="ECO:0007669"/>
    <property type="project" value="TreeGrafter"/>
</dbReference>
<organism evidence="7 8">
    <name type="scientific">Cetraspora pellucida</name>
    <dbReference type="NCBI Taxonomy" id="1433469"/>
    <lineage>
        <taxon>Eukaryota</taxon>
        <taxon>Fungi</taxon>
        <taxon>Fungi incertae sedis</taxon>
        <taxon>Mucoromycota</taxon>
        <taxon>Glomeromycotina</taxon>
        <taxon>Glomeromycetes</taxon>
        <taxon>Diversisporales</taxon>
        <taxon>Gigasporaceae</taxon>
        <taxon>Cetraspora</taxon>
    </lineage>
</organism>
<feature type="domain" description="Protein kinase" evidence="6">
    <location>
        <begin position="33"/>
        <end position="167"/>
    </location>
</feature>
<evidence type="ECO:0000259" key="6">
    <source>
        <dbReference type="PROSITE" id="PS50011"/>
    </source>
</evidence>
<dbReference type="Proteomes" id="UP000789759">
    <property type="component" value="Unassembled WGS sequence"/>
</dbReference>
<accession>A0A9N9FKC1</accession>
<sequence>MADVEQREMSLFECSEQLEASVERVKKFDYSQFSDVTLIGSGKFTIIFSATFEDKKYALKSLNNNLKIDVKPIRLIKREIEILYDIEHENIIKFYGISKDSLSRSFMLVFQLADGGTLREHLEKKLHENIYKISWCELIQIANGIANGNEFSISENEEHARNIVELM</sequence>
<proteinExistence type="predicted"/>
<gene>
    <name evidence="7" type="ORF">CPELLU_LOCUS4264</name>
</gene>
<keyword evidence="4" id="KW-0418">Kinase</keyword>
<dbReference type="GO" id="GO:0005524">
    <property type="term" value="F:ATP binding"/>
    <property type="evidence" value="ECO:0007669"/>
    <property type="project" value="UniProtKB-KW"/>
</dbReference>
<comment type="caution">
    <text evidence="7">The sequence shown here is derived from an EMBL/GenBank/DDBJ whole genome shotgun (WGS) entry which is preliminary data.</text>
</comment>
<keyword evidence="5" id="KW-0067">ATP-binding</keyword>
<dbReference type="EMBL" id="CAJVQA010002213">
    <property type="protein sequence ID" value="CAG8540250.1"/>
    <property type="molecule type" value="Genomic_DNA"/>
</dbReference>
<protein>
    <submittedName>
        <fullName evidence="7">21472_t:CDS:1</fullName>
    </submittedName>
</protein>
<reference evidence="7" key="1">
    <citation type="submission" date="2021-06" db="EMBL/GenBank/DDBJ databases">
        <authorList>
            <person name="Kallberg Y."/>
            <person name="Tangrot J."/>
            <person name="Rosling A."/>
        </authorList>
    </citation>
    <scope>NUCLEOTIDE SEQUENCE</scope>
    <source>
        <strain evidence="7">FL966</strain>
    </source>
</reference>
<dbReference type="PANTHER" id="PTHR46716:SF1">
    <property type="entry name" value="MITOGEN-ACTIVATED PROTEIN KINASE KINASE KINASE 7"/>
    <property type="match status" value="1"/>
</dbReference>
<evidence type="ECO:0000313" key="7">
    <source>
        <dbReference type="EMBL" id="CAG8540250.1"/>
    </source>
</evidence>
<evidence type="ECO:0000256" key="5">
    <source>
        <dbReference type="ARBA" id="ARBA00022840"/>
    </source>
</evidence>
<keyword evidence="2" id="KW-0808">Transferase</keyword>
<dbReference type="GO" id="GO:0006955">
    <property type="term" value="P:immune response"/>
    <property type="evidence" value="ECO:0007669"/>
    <property type="project" value="TreeGrafter"/>
</dbReference>
<evidence type="ECO:0000256" key="1">
    <source>
        <dbReference type="ARBA" id="ARBA00022527"/>
    </source>
</evidence>
<keyword evidence="3" id="KW-0547">Nucleotide-binding</keyword>
<evidence type="ECO:0000256" key="2">
    <source>
        <dbReference type="ARBA" id="ARBA00022679"/>
    </source>
</evidence>
<dbReference type="OrthoDB" id="2426322at2759"/>
<dbReference type="Pfam" id="PF07714">
    <property type="entry name" value="PK_Tyr_Ser-Thr"/>
    <property type="match status" value="1"/>
</dbReference>
<evidence type="ECO:0000313" key="8">
    <source>
        <dbReference type="Proteomes" id="UP000789759"/>
    </source>
</evidence>
<dbReference type="InterPro" id="IPR001245">
    <property type="entry name" value="Ser-Thr/Tyr_kinase_cat_dom"/>
</dbReference>